<sequence length="35" mass="4253">MCTTSKQRRSSVTIFLTWYKMYRTHLWIINIICGT</sequence>
<evidence type="ECO:0000313" key="1">
    <source>
        <dbReference type="EMBL" id="KAK2146261.1"/>
    </source>
</evidence>
<organism evidence="1 2">
    <name type="scientific">Paralvinella palmiformis</name>
    <dbReference type="NCBI Taxonomy" id="53620"/>
    <lineage>
        <taxon>Eukaryota</taxon>
        <taxon>Metazoa</taxon>
        <taxon>Spiralia</taxon>
        <taxon>Lophotrochozoa</taxon>
        <taxon>Annelida</taxon>
        <taxon>Polychaeta</taxon>
        <taxon>Sedentaria</taxon>
        <taxon>Canalipalpata</taxon>
        <taxon>Terebellida</taxon>
        <taxon>Terebelliformia</taxon>
        <taxon>Alvinellidae</taxon>
        <taxon>Paralvinella</taxon>
    </lineage>
</organism>
<accession>A0AAD9MWB6</accession>
<keyword evidence="2" id="KW-1185">Reference proteome</keyword>
<name>A0AAD9MWB6_9ANNE</name>
<dbReference type="Proteomes" id="UP001208570">
    <property type="component" value="Unassembled WGS sequence"/>
</dbReference>
<evidence type="ECO:0000313" key="2">
    <source>
        <dbReference type="Proteomes" id="UP001208570"/>
    </source>
</evidence>
<proteinExistence type="predicted"/>
<comment type="caution">
    <text evidence="1">The sequence shown here is derived from an EMBL/GenBank/DDBJ whole genome shotgun (WGS) entry which is preliminary data.</text>
</comment>
<reference evidence="1" key="1">
    <citation type="journal article" date="2023" name="Mol. Biol. Evol.">
        <title>Third-Generation Sequencing Reveals the Adaptive Role of the Epigenome in Three Deep-Sea Polychaetes.</title>
        <authorList>
            <person name="Perez M."/>
            <person name="Aroh O."/>
            <person name="Sun Y."/>
            <person name="Lan Y."/>
            <person name="Juniper S.K."/>
            <person name="Young C.R."/>
            <person name="Angers B."/>
            <person name="Qian P.Y."/>
        </authorList>
    </citation>
    <scope>NUCLEOTIDE SEQUENCE</scope>
    <source>
        <strain evidence="1">P08H-3</strain>
    </source>
</reference>
<gene>
    <name evidence="1" type="ORF">LSH36_622g02023</name>
</gene>
<protein>
    <submittedName>
        <fullName evidence="1">Uncharacterized protein</fullName>
    </submittedName>
</protein>
<dbReference type="AlphaFoldDB" id="A0AAD9MWB6"/>
<dbReference type="EMBL" id="JAODUP010000622">
    <property type="protein sequence ID" value="KAK2146261.1"/>
    <property type="molecule type" value="Genomic_DNA"/>
</dbReference>